<dbReference type="PROSITE" id="PS51635">
    <property type="entry name" value="PNPLA"/>
    <property type="match status" value="1"/>
</dbReference>
<feature type="short sequence motif" description="DGA/G" evidence="4">
    <location>
        <begin position="194"/>
        <end position="196"/>
    </location>
</feature>
<evidence type="ECO:0000256" key="2">
    <source>
        <dbReference type="ARBA" id="ARBA00022963"/>
    </source>
</evidence>
<dbReference type="SUPFAM" id="SSF52151">
    <property type="entry name" value="FabD/lysophospholipase-like"/>
    <property type="match status" value="1"/>
</dbReference>
<evidence type="ECO:0000256" key="3">
    <source>
        <dbReference type="ARBA" id="ARBA00023098"/>
    </source>
</evidence>
<evidence type="ECO:0000313" key="6">
    <source>
        <dbReference type="EMBL" id="MEK8025918.1"/>
    </source>
</evidence>
<feature type="domain" description="PNPLA" evidence="5">
    <location>
        <begin position="14"/>
        <end position="207"/>
    </location>
</feature>
<dbReference type="InterPro" id="IPR016035">
    <property type="entry name" value="Acyl_Trfase/lysoPLipase"/>
</dbReference>
<accession>A0ABU9BB99</accession>
<dbReference type="Pfam" id="PF01734">
    <property type="entry name" value="Patatin"/>
    <property type="match status" value="1"/>
</dbReference>
<comment type="caution">
    <text evidence="6">The sequence shown here is derived from an EMBL/GenBank/DDBJ whole genome shotgun (WGS) entry which is preliminary data.</text>
</comment>
<evidence type="ECO:0000259" key="5">
    <source>
        <dbReference type="PROSITE" id="PS51635"/>
    </source>
</evidence>
<keyword evidence="3 4" id="KW-0443">Lipid metabolism</keyword>
<feature type="short sequence motif" description="GXSXG" evidence="4">
    <location>
        <begin position="45"/>
        <end position="49"/>
    </location>
</feature>
<feature type="active site" description="Nucleophile" evidence="4">
    <location>
        <position position="47"/>
    </location>
</feature>
<dbReference type="Proteomes" id="UP001368500">
    <property type="component" value="Unassembled WGS sequence"/>
</dbReference>
<gene>
    <name evidence="6" type="ORF">AACH11_08085</name>
</gene>
<evidence type="ECO:0000256" key="1">
    <source>
        <dbReference type="ARBA" id="ARBA00022801"/>
    </source>
</evidence>
<dbReference type="RefSeq" id="WP_341373703.1">
    <property type="nucleotide sequence ID" value="NZ_JBBUTF010000006.1"/>
</dbReference>
<proteinExistence type="predicted"/>
<name>A0ABU9BB99_9BURK</name>
<protein>
    <submittedName>
        <fullName evidence="6">Patatin-like phospholipase family protein</fullName>
    </submittedName>
</protein>
<keyword evidence="7" id="KW-1185">Reference proteome</keyword>
<evidence type="ECO:0000256" key="4">
    <source>
        <dbReference type="PROSITE-ProRule" id="PRU01161"/>
    </source>
</evidence>
<evidence type="ECO:0000313" key="7">
    <source>
        <dbReference type="Proteomes" id="UP001368500"/>
    </source>
</evidence>
<feature type="active site" description="Proton acceptor" evidence="4">
    <location>
        <position position="194"/>
    </location>
</feature>
<dbReference type="PANTHER" id="PTHR14226:SF78">
    <property type="entry name" value="SLR0060 PROTEIN"/>
    <property type="match status" value="1"/>
</dbReference>
<organism evidence="6 7">
    <name type="scientific">Pseudaquabacterium rugosum</name>
    <dbReference type="NCBI Taxonomy" id="2984194"/>
    <lineage>
        <taxon>Bacteria</taxon>
        <taxon>Pseudomonadati</taxon>
        <taxon>Pseudomonadota</taxon>
        <taxon>Betaproteobacteria</taxon>
        <taxon>Burkholderiales</taxon>
        <taxon>Sphaerotilaceae</taxon>
        <taxon>Pseudaquabacterium</taxon>
    </lineage>
</organism>
<reference evidence="6 7" key="1">
    <citation type="submission" date="2024-04" db="EMBL/GenBank/DDBJ databases">
        <title>Novel species of the genus Ideonella isolated from streams.</title>
        <authorList>
            <person name="Lu H."/>
        </authorList>
    </citation>
    <scope>NUCLEOTIDE SEQUENCE [LARGE SCALE GENOMIC DNA]</scope>
    <source>
        <strain evidence="6 7">BYS139W</strain>
    </source>
</reference>
<dbReference type="PANTHER" id="PTHR14226">
    <property type="entry name" value="NEUROPATHY TARGET ESTERASE/SWISS CHEESE D.MELANOGASTER"/>
    <property type="match status" value="1"/>
</dbReference>
<dbReference type="Gene3D" id="3.40.1090.10">
    <property type="entry name" value="Cytosolic phospholipase A2 catalytic domain"/>
    <property type="match status" value="2"/>
</dbReference>
<dbReference type="EMBL" id="JBBUTF010000006">
    <property type="protein sequence ID" value="MEK8025918.1"/>
    <property type="molecule type" value="Genomic_DNA"/>
</dbReference>
<keyword evidence="2 4" id="KW-0442">Lipid degradation</keyword>
<sequence length="338" mass="36331">MTEFLRRRPPAVLLALQGGGAHGAWTWGALDGLLAHGIRPAALSGTSAGALNAAVLASGWAQGGADGARQALADFWQALGELLPLGLLTVGQGEDTRLAPAARWMLQWATHWLSPYDTHPAELNPLRELLERHVDIERLRHPSALPLIIATTDAGSGALHLVRNPRLDIEALLASACLPTLHHAVTLDGRTCWDGGFSANPALLPLIDAHPACDLMLIRLSPRDMGPAPREAAAIRHRMAEIGFASGLQRELQWLARLQADARAQWWPRGLAGRIHRMRWHVLDGGSALQRLAPDSRLLAHGPLLDSLRQSGHGEAGRWLQAHAAALGQRSTAQLPGL</sequence>
<dbReference type="InterPro" id="IPR050301">
    <property type="entry name" value="NTE"/>
</dbReference>
<dbReference type="InterPro" id="IPR002641">
    <property type="entry name" value="PNPLA_dom"/>
</dbReference>
<keyword evidence="1 4" id="KW-0378">Hydrolase</keyword>
<feature type="short sequence motif" description="GXGXXG" evidence="4">
    <location>
        <begin position="18"/>
        <end position="23"/>
    </location>
</feature>